<reference evidence="3" key="1">
    <citation type="submission" date="2016-05" db="EMBL/GenBank/DDBJ databases">
        <authorList>
            <person name="Lavstsen T."/>
            <person name="Jespersen J.S."/>
        </authorList>
    </citation>
    <scope>NUCLEOTIDE SEQUENCE [LARGE SCALE GENOMIC DNA]</scope>
</reference>
<keyword evidence="5" id="KW-1185">Reference proteome</keyword>
<evidence type="ECO:0000313" key="2">
    <source>
        <dbReference type="EMBL" id="SBT56214.1"/>
    </source>
</evidence>
<dbReference type="EMBL" id="FLRD01001024">
    <property type="protein sequence ID" value="SBT56214.1"/>
    <property type="molecule type" value="Genomic_DNA"/>
</dbReference>
<sequence length="324" mass="38480">MGCINGSGKENYSFLRNSHYYGNLIPGFEIKTLDPERERVCDMFSKDADFSGSSSAKEMCKEFMYMYNYLNRINKSVNEDNTLTEEDCHFMNYWLNVNLKKNNIDASICANIFYEKLKSKSESVFSSPTKLEKHLHVIDTDTLENMKLLYKLYDIAVKIINIKEEPNYKYEEHKSCNDYIVECDEKYKEAMDRCLNSNVDYYNALKIYKDSYQFLTEWNTNKSNTCEYSKFSIFPKYDPVLERKQKIIMIIKNLSFPLIMMFMIPLLYKFTPFGYFFREKIKMAKDRWMSPDRNGEEWLSSSMDIEDSISNNKEYNLGYDSLTN</sequence>
<dbReference type="Proteomes" id="UP000078555">
    <property type="component" value="Unassembled WGS sequence"/>
</dbReference>
<organism evidence="3 4">
    <name type="scientific">Plasmodium ovale wallikeri</name>
    <dbReference type="NCBI Taxonomy" id="864142"/>
    <lineage>
        <taxon>Eukaryota</taxon>
        <taxon>Sar</taxon>
        <taxon>Alveolata</taxon>
        <taxon>Apicomplexa</taxon>
        <taxon>Aconoidasida</taxon>
        <taxon>Haemosporida</taxon>
        <taxon>Plasmodiidae</taxon>
        <taxon>Plasmodium</taxon>
        <taxon>Plasmodium (Plasmodium)</taxon>
    </lineage>
</organism>
<dbReference type="EMBL" id="FLRE01002485">
    <property type="protein sequence ID" value="SBT58689.1"/>
    <property type="molecule type" value="Genomic_DNA"/>
</dbReference>
<reference evidence="4 5" key="2">
    <citation type="submission" date="2016-05" db="EMBL/GenBank/DDBJ databases">
        <authorList>
            <person name="Naeem Raeece"/>
        </authorList>
    </citation>
    <scope>NUCLEOTIDE SEQUENCE [LARGE SCALE GENOMIC DNA]</scope>
</reference>
<proteinExistence type="predicted"/>
<dbReference type="Proteomes" id="UP000078550">
    <property type="component" value="Unassembled WGS sequence"/>
</dbReference>
<name>A0A1A9AR49_PLAOA</name>
<dbReference type="AlphaFoldDB" id="A0A1A9AR49"/>
<evidence type="ECO:0000313" key="3">
    <source>
        <dbReference type="EMBL" id="SBT58689.1"/>
    </source>
</evidence>
<evidence type="ECO:0000313" key="4">
    <source>
        <dbReference type="Proteomes" id="UP000078550"/>
    </source>
</evidence>
<gene>
    <name evidence="2" type="ORF">POVWA1_075020</name>
    <name evidence="3" type="ORF">POVWA2_086580</name>
</gene>
<evidence type="ECO:0000256" key="1">
    <source>
        <dbReference type="SAM" id="Phobius"/>
    </source>
</evidence>
<keyword evidence="1" id="KW-0812">Transmembrane</keyword>
<evidence type="ECO:0000313" key="5">
    <source>
        <dbReference type="Proteomes" id="UP000078555"/>
    </source>
</evidence>
<keyword evidence="1" id="KW-0472">Membrane</keyword>
<protein>
    <submittedName>
        <fullName evidence="3">PIR Superfamily Protein</fullName>
    </submittedName>
</protein>
<accession>A0A1A9AR49</accession>
<feature type="transmembrane region" description="Helical" evidence="1">
    <location>
        <begin position="254"/>
        <end position="277"/>
    </location>
</feature>
<keyword evidence="1" id="KW-1133">Transmembrane helix</keyword>